<dbReference type="EMBL" id="JAVDWE010000008">
    <property type="protein sequence ID" value="MDR7095389.1"/>
    <property type="molecule type" value="Genomic_DNA"/>
</dbReference>
<keyword evidence="2" id="KW-1133">Transmembrane helix</keyword>
<comment type="caution">
    <text evidence="4">The sequence shown here is derived from an EMBL/GenBank/DDBJ whole genome shotgun (WGS) entry which is preliminary data.</text>
</comment>
<dbReference type="InterPro" id="IPR052521">
    <property type="entry name" value="Cell_div_SPOR-domain"/>
</dbReference>
<proteinExistence type="predicted"/>
<dbReference type="SUPFAM" id="SSF110997">
    <property type="entry name" value="Sporulation related repeat"/>
    <property type="match status" value="1"/>
</dbReference>
<dbReference type="RefSeq" id="WP_204734320.1">
    <property type="nucleotide sequence ID" value="NZ_JAVDWE010000008.1"/>
</dbReference>
<dbReference type="Pfam" id="PF05036">
    <property type="entry name" value="SPOR"/>
    <property type="match status" value="1"/>
</dbReference>
<evidence type="ECO:0000313" key="4">
    <source>
        <dbReference type="EMBL" id="MDR7095389.1"/>
    </source>
</evidence>
<dbReference type="GO" id="GO:0051301">
    <property type="term" value="P:cell division"/>
    <property type="evidence" value="ECO:0007669"/>
    <property type="project" value="UniProtKB-KW"/>
</dbReference>
<feature type="compositionally biased region" description="Low complexity" evidence="1">
    <location>
        <begin position="129"/>
        <end position="143"/>
    </location>
</feature>
<dbReference type="InterPro" id="IPR007730">
    <property type="entry name" value="SPOR-like_dom"/>
</dbReference>
<keyword evidence="2" id="KW-0472">Membrane</keyword>
<evidence type="ECO:0000256" key="1">
    <source>
        <dbReference type="SAM" id="MobiDB-lite"/>
    </source>
</evidence>
<protein>
    <submittedName>
        <fullName evidence="4">Cell division protein FtsN</fullName>
    </submittedName>
</protein>
<keyword evidence="4" id="KW-0132">Cell division</keyword>
<accession>A0ABU1VD43</accession>
<keyword evidence="5" id="KW-1185">Reference proteome</keyword>
<keyword evidence="4" id="KW-0131">Cell cycle</keyword>
<evidence type="ECO:0000259" key="3">
    <source>
        <dbReference type="PROSITE" id="PS51724"/>
    </source>
</evidence>
<dbReference type="PANTHER" id="PTHR38687">
    <property type="entry name" value="CELL DIVISION PROTEIN DEDD-RELATED"/>
    <property type="match status" value="1"/>
</dbReference>
<dbReference type="InterPro" id="IPR036680">
    <property type="entry name" value="SPOR-like_sf"/>
</dbReference>
<dbReference type="Gene3D" id="3.30.70.1070">
    <property type="entry name" value="Sporulation related repeat"/>
    <property type="match status" value="1"/>
</dbReference>
<name>A0ABU1VD43_9BURK</name>
<feature type="region of interest" description="Disordered" evidence="1">
    <location>
        <begin position="106"/>
        <end position="143"/>
    </location>
</feature>
<dbReference type="PROSITE" id="PS51724">
    <property type="entry name" value="SPOR"/>
    <property type="match status" value="1"/>
</dbReference>
<feature type="region of interest" description="Disordered" evidence="1">
    <location>
        <begin position="61"/>
        <end position="91"/>
    </location>
</feature>
<reference evidence="4 5" key="1">
    <citation type="submission" date="2023-07" db="EMBL/GenBank/DDBJ databases">
        <title>Sorghum-associated microbial communities from plants grown in Nebraska, USA.</title>
        <authorList>
            <person name="Schachtman D."/>
        </authorList>
    </citation>
    <scope>NUCLEOTIDE SEQUENCE [LARGE SCALE GENOMIC DNA]</scope>
    <source>
        <strain evidence="4 5">BE240</strain>
    </source>
</reference>
<sequence>MKKKPSATRSSFGGTLMGFVIGLLVGLGAALAVAVYVTRVPIPFVDRNVSRNPDQDALEAERNKGWNPNRGLGGAATPAVTAPPPAAPAAQTPGAIVVPPADGQALPAPATRPAGDPLGDLMQSRGGQPAAAPTAATPPTAAAAPGADPFTYFVQAGAFRTPEDAEAQRAKLAMLGVDAAVSEREQNGRTVFRVRVGPFNQKALADLTLEQLQVNNIEAALVRVQR</sequence>
<evidence type="ECO:0000313" key="5">
    <source>
        <dbReference type="Proteomes" id="UP001265550"/>
    </source>
</evidence>
<keyword evidence="2" id="KW-0812">Transmembrane</keyword>
<feature type="transmembrane region" description="Helical" evidence="2">
    <location>
        <begin position="12"/>
        <end position="37"/>
    </location>
</feature>
<organism evidence="4 5">
    <name type="scientific">Hydrogenophaga laconesensis</name>
    <dbReference type="NCBI Taxonomy" id="1805971"/>
    <lineage>
        <taxon>Bacteria</taxon>
        <taxon>Pseudomonadati</taxon>
        <taxon>Pseudomonadota</taxon>
        <taxon>Betaproteobacteria</taxon>
        <taxon>Burkholderiales</taxon>
        <taxon>Comamonadaceae</taxon>
        <taxon>Hydrogenophaga</taxon>
    </lineage>
</organism>
<gene>
    <name evidence="4" type="ORF">J2X09_003137</name>
</gene>
<feature type="domain" description="SPOR" evidence="3">
    <location>
        <begin position="146"/>
        <end position="225"/>
    </location>
</feature>
<dbReference type="PANTHER" id="PTHR38687:SF1">
    <property type="entry name" value="CELL DIVISION PROTEIN DEDD"/>
    <property type="match status" value="1"/>
</dbReference>
<evidence type="ECO:0000256" key="2">
    <source>
        <dbReference type="SAM" id="Phobius"/>
    </source>
</evidence>
<dbReference type="Proteomes" id="UP001265550">
    <property type="component" value="Unassembled WGS sequence"/>
</dbReference>